<dbReference type="AlphaFoldDB" id="A0A1Y1UCF8"/>
<reference evidence="2 3" key="1">
    <citation type="submission" date="2016-08" db="EMBL/GenBank/DDBJ databases">
        <title>Genomes of anaerobic fungi encode conserved fungal cellulosomes for biomass hydrolysis.</title>
        <authorList>
            <consortium name="DOE Joint Genome Institute"/>
            <person name="Haitjema C.H."/>
            <person name="Gilmore S.P."/>
            <person name="Henske J.K."/>
            <person name="Solomon K.V."/>
            <person name="De Groot R."/>
            <person name="Kuo A."/>
            <person name="Mondo S.J."/>
            <person name="Salamov A.A."/>
            <person name="Labutti K."/>
            <person name="Zhao Z."/>
            <person name="Chiniquy J."/>
            <person name="Barry K."/>
            <person name="Brewer H.M."/>
            <person name="Purvine S.O."/>
            <person name="Wright A.T."/>
            <person name="Boxma B."/>
            <person name="Van Alen T."/>
            <person name="Hackstein J.H."/>
            <person name="Baker S.E."/>
            <person name="Grigoriev I.V."/>
            <person name="O'Malley M.A."/>
        </authorList>
    </citation>
    <scope>NUCLEOTIDE SEQUENCE [LARGE SCALE GENOMIC DNA]</scope>
    <source>
        <strain evidence="3">finn</strain>
    </source>
</reference>
<gene>
    <name evidence="2" type="ORF">BCR36DRAFT_375854</name>
</gene>
<reference evidence="2 3" key="2">
    <citation type="submission" date="2016-08" db="EMBL/GenBank/DDBJ databases">
        <title>Pervasive Adenine N6-methylation of Active Genes in Fungi.</title>
        <authorList>
            <consortium name="DOE Joint Genome Institute"/>
            <person name="Mondo S.J."/>
            <person name="Dannebaum R.O."/>
            <person name="Kuo R.C."/>
            <person name="Labutti K."/>
            <person name="Haridas S."/>
            <person name="Kuo A."/>
            <person name="Salamov A."/>
            <person name="Ahrendt S.R."/>
            <person name="Lipzen A."/>
            <person name="Sullivan W."/>
            <person name="Andreopoulos W.B."/>
            <person name="Clum A."/>
            <person name="Lindquist E."/>
            <person name="Daum C."/>
            <person name="Ramamoorthy G.K."/>
            <person name="Gryganskyi A."/>
            <person name="Culley D."/>
            <person name="Magnuson J.K."/>
            <person name="James T.Y."/>
            <person name="O'Malley M.A."/>
            <person name="Stajich J.E."/>
            <person name="Spatafora J.W."/>
            <person name="Visel A."/>
            <person name="Grigoriev I.V."/>
        </authorList>
    </citation>
    <scope>NUCLEOTIDE SEQUENCE [LARGE SCALE GENOMIC DNA]</scope>
    <source>
        <strain evidence="3">finn</strain>
    </source>
</reference>
<accession>A0A1Y1UCF8</accession>
<name>A0A1Y1UCF8_9FUNG</name>
<dbReference type="EMBL" id="MCFH01000178">
    <property type="protein sequence ID" value="ORX35186.1"/>
    <property type="molecule type" value="Genomic_DNA"/>
</dbReference>
<keyword evidence="3" id="KW-1185">Reference proteome</keyword>
<feature type="compositionally biased region" description="Basic and acidic residues" evidence="1">
    <location>
        <begin position="97"/>
        <end position="112"/>
    </location>
</feature>
<sequence length="125" mass="13659">MTNINAITTGQLQGMNNFMNSNNATNGNIQLTTTPIISDNEKSIDGSTDISSINLNSNKIDSKQNNSISELSKDATESSENVNQNITNLDGSSSNIKGKDSIKSDMKAEKNLKKMNQIEYKRNQV</sequence>
<proteinExistence type="predicted"/>
<comment type="caution">
    <text evidence="2">The sequence shown here is derived from an EMBL/GenBank/DDBJ whole genome shotgun (WGS) entry which is preliminary data.</text>
</comment>
<protein>
    <submittedName>
        <fullName evidence="2">Uncharacterized protein</fullName>
    </submittedName>
</protein>
<evidence type="ECO:0000256" key="1">
    <source>
        <dbReference type="SAM" id="MobiDB-lite"/>
    </source>
</evidence>
<feature type="compositionally biased region" description="Polar residues" evidence="1">
    <location>
        <begin position="78"/>
        <end position="96"/>
    </location>
</feature>
<evidence type="ECO:0000313" key="2">
    <source>
        <dbReference type="EMBL" id="ORX35186.1"/>
    </source>
</evidence>
<organism evidence="2 3">
    <name type="scientific">Piromyces finnis</name>
    <dbReference type="NCBI Taxonomy" id="1754191"/>
    <lineage>
        <taxon>Eukaryota</taxon>
        <taxon>Fungi</taxon>
        <taxon>Fungi incertae sedis</taxon>
        <taxon>Chytridiomycota</taxon>
        <taxon>Chytridiomycota incertae sedis</taxon>
        <taxon>Neocallimastigomycetes</taxon>
        <taxon>Neocallimastigales</taxon>
        <taxon>Neocallimastigaceae</taxon>
        <taxon>Piromyces</taxon>
    </lineage>
</organism>
<feature type="region of interest" description="Disordered" evidence="1">
    <location>
        <begin position="55"/>
        <end position="125"/>
    </location>
</feature>
<dbReference type="Proteomes" id="UP000193719">
    <property type="component" value="Unassembled WGS sequence"/>
</dbReference>
<evidence type="ECO:0000313" key="3">
    <source>
        <dbReference type="Proteomes" id="UP000193719"/>
    </source>
</evidence>
<feature type="compositionally biased region" description="Polar residues" evidence="1">
    <location>
        <begin position="55"/>
        <end position="70"/>
    </location>
</feature>